<sequence>MEIIIHGRHLDITEAIKNYVEKKALKLTKYTNRINKIQFTLKIEGQKHIVEAVCAVAGTTLVAEAANSDMYAAIDIGMDKLEKQFVRQREKLKQHKRNKKAGEIGEVGE</sequence>
<dbReference type="InterPro" id="IPR036567">
    <property type="entry name" value="RHF-like"/>
</dbReference>
<dbReference type="PANTHER" id="PTHR33231">
    <property type="entry name" value="30S RIBOSOMAL PROTEIN"/>
    <property type="match status" value="1"/>
</dbReference>
<dbReference type="Pfam" id="PF02482">
    <property type="entry name" value="Ribosomal_S30AE"/>
    <property type="match status" value="1"/>
</dbReference>
<dbReference type="Gene3D" id="3.30.160.100">
    <property type="entry name" value="Ribosome hibernation promotion factor-like"/>
    <property type="match status" value="1"/>
</dbReference>
<dbReference type="EMBL" id="LAZR01033976">
    <property type="protein sequence ID" value="KKL46584.1"/>
    <property type="molecule type" value="Genomic_DNA"/>
</dbReference>
<dbReference type="GO" id="GO:0043024">
    <property type="term" value="F:ribosomal small subunit binding"/>
    <property type="evidence" value="ECO:0007669"/>
    <property type="project" value="TreeGrafter"/>
</dbReference>
<dbReference type="InterPro" id="IPR050574">
    <property type="entry name" value="HPF/YfiA_ribosome-assoc"/>
</dbReference>
<dbReference type="AlphaFoldDB" id="A0A0F9CBY3"/>
<name>A0A0F9CBY3_9ZZZZ</name>
<dbReference type="GO" id="GO:0022627">
    <property type="term" value="C:cytosolic small ribosomal subunit"/>
    <property type="evidence" value="ECO:0007669"/>
    <property type="project" value="TreeGrafter"/>
</dbReference>
<dbReference type="CDD" id="cd00552">
    <property type="entry name" value="RaiA"/>
    <property type="match status" value="1"/>
</dbReference>
<evidence type="ECO:0000256" key="1">
    <source>
        <dbReference type="ARBA" id="ARBA00022845"/>
    </source>
</evidence>
<dbReference type="GO" id="GO:0045900">
    <property type="term" value="P:negative regulation of translational elongation"/>
    <property type="evidence" value="ECO:0007669"/>
    <property type="project" value="TreeGrafter"/>
</dbReference>
<dbReference type="InterPro" id="IPR003489">
    <property type="entry name" value="RHF/RaiA"/>
</dbReference>
<keyword evidence="1" id="KW-0810">Translation regulation</keyword>
<dbReference type="PANTHER" id="PTHR33231:SF1">
    <property type="entry name" value="30S RIBOSOMAL PROTEIN"/>
    <property type="match status" value="1"/>
</dbReference>
<evidence type="ECO:0008006" key="3">
    <source>
        <dbReference type="Google" id="ProtNLM"/>
    </source>
</evidence>
<dbReference type="SUPFAM" id="SSF69754">
    <property type="entry name" value="Ribosome binding protein Y (YfiA homologue)"/>
    <property type="match status" value="1"/>
</dbReference>
<protein>
    <recommendedName>
        <fullName evidence="3">Sigma 54 modulation/S30EA ribosomal protein C-terminal domain-containing protein</fullName>
    </recommendedName>
</protein>
<dbReference type="NCBIfam" id="TIGR00741">
    <property type="entry name" value="yfiA"/>
    <property type="match status" value="1"/>
</dbReference>
<gene>
    <name evidence="2" type="ORF">LCGC14_2344080</name>
</gene>
<accession>A0A0F9CBY3</accession>
<feature type="non-terminal residue" evidence="2">
    <location>
        <position position="109"/>
    </location>
</feature>
<organism evidence="2">
    <name type="scientific">marine sediment metagenome</name>
    <dbReference type="NCBI Taxonomy" id="412755"/>
    <lineage>
        <taxon>unclassified sequences</taxon>
        <taxon>metagenomes</taxon>
        <taxon>ecological metagenomes</taxon>
    </lineage>
</organism>
<proteinExistence type="predicted"/>
<comment type="caution">
    <text evidence="2">The sequence shown here is derived from an EMBL/GenBank/DDBJ whole genome shotgun (WGS) entry which is preliminary data.</text>
</comment>
<evidence type="ECO:0000313" key="2">
    <source>
        <dbReference type="EMBL" id="KKL46584.1"/>
    </source>
</evidence>
<reference evidence="2" key="1">
    <citation type="journal article" date="2015" name="Nature">
        <title>Complex archaea that bridge the gap between prokaryotes and eukaryotes.</title>
        <authorList>
            <person name="Spang A."/>
            <person name="Saw J.H."/>
            <person name="Jorgensen S.L."/>
            <person name="Zaremba-Niedzwiedzka K."/>
            <person name="Martijn J."/>
            <person name="Lind A.E."/>
            <person name="van Eijk R."/>
            <person name="Schleper C."/>
            <person name="Guy L."/>
            <person name="Ettema T.J."/>
        </authorList>
    </citation>
    <scope>NUCLEOTIDE SEQUENCE</scope>
</reference>